<sequence>MHALKAFAALFTVTGKVNYHEDLYFAHDEAMEIFIKYIKHSLTQCPLDDQTFKVFIKSVQSENARIQLFLTEFFALHKNKHTSENIIISHKEKIWTLALEILNLFENPNQTMHELLQFSPELNSNGYNLLFTAYEKGKLRMKALLKQEVYGIEPRNTCGRRAREANIYTYTQIQELFTTKSKAMSSTLNPTPIFELTKCSVDNSVPDSFSQNNHDNGEGSSRKRKCNFTQSDKFTEKKARRVTKDNEKSILNVFAMKFLNSTPTNSDINEVLSHIDSSWDREKVLQYVRNARKRFKKKNINNNQYITRAKFTGTIF</sequence>
<evidence type="ECO:0000313" key="3">
    <source>
        <dbReference type="Proteomes" id="UP000439903"/>
    </source>
</evidence>
<organism evidence="2 3">
    <name type="scientific">Gigaspora margarita</name>
    <dbReference type="NCBI Taxonomy" id="4874"/>
    <lineage>
        <taxon>Eukaryota</taxon>
        <taxon>Fungi</taxon>
        <taxon>Fungi incertae sedis</taxon>
        <taxon>Mucoromycota</taxon>
        <taxon>Glomeromycotina</taxon>
        <taxon>Glomeromycetes</taxon>
        <taxon>Diversisporales</taxon>
        <taxon>Gigasporaceae</taxon>
        <taxon>Gigaspora</taxon>
    </lineage>
</organism>
<feature type="compositionally biased region" description="Polar residues" evidence="1">
    <location>
        <begin position="205"/>
        <end position="214"/>
    </location>
</feature>
<evidence type="ECO:0000256" key="1">
    <source>
        <dbReference type="SAM" id="MobiDB-lite"/>
    </source>
</evidence>
<dbReference type="EMBL" id="WTPW01000802">
    <property type="protein sequence ID" value="KAF0478509.1"/>
    <property type="molecule type" value="Genomic_DNA"/>
</dbReference>
<feature type="region of interest" description="Disordered" evidence="1">
    <location>
        <begin position="205"/>
        <end position="225"/>
    </location>
</feature>
<accession>A0A8H4ACD1</accession>
<keyword evidence="3" id="KW-1185">Reference proteome</keyword>
<gene>
    <name evidence="2" type="ORF">F8M41_024045</name>
</gene>
<name>A0A8H4ACD1_GIGMA</name>
<dbReference type="OrthoDB" id="2425319at2759"/>
<dbReference type="AlphaFoldDB" id="A0A8H4ACD1"/>
<evidence type="ECO:0000313" key="2">
    <source>
        <dbReference type="EMBL" id="KAF0478509.1"/>
    </source>
</evidence>
<protein>
    <submittedName>
        <fullName evidence="2">Uncharacterized protein</fullName>
    </submittedName>
</protein>
<reference evidence="2 3" key="1">
    <citation type="journal article" date="2019" name="Environ. Microbiol.">
        <title>At the nexus of three kingdoms: the genome of the mycorrhizal fungus Gigaspora margarita provides insights into plant, endobacterial and fungal interactions.</title>
        <authorList>
            <person name="Venice F."/>
            <person name="Ghignone S."/>
            <person name="Salvioli di Fossalunga A."/>
            <person name="Amselem J."/>
            <person name="Novero M."/>
            <person name="Xianan X."/>
            <person name="Sedzielewska Toro K."/>
            <person name="Morin E."/>
            <person name="Lipzen A."/>
            <person name="Grigoriev I.V."/>
            <person name="Henrissat B."/>
            <person name="Martin F.M."/>
            <person name="Bonfante P."/>
        </authorList>
    </citation>
    <scope>NUCLEOTIDE SEQUENCE [LARGE SCALE GENOMIC DNA]</scope>
    <source>
        <strain evidence="2 3">BEG34</strain>
    </source>
</reference>
<comment type="caution">
    <text evidence="2">The sequence shown here is derived from an EMBL/GenBank/DDBJ whole genome shotgun (WGS) entry which is preliminary data.</text>
</comment>
<proteinExistence type="predicted"/>
<dbReference type="Proteomes" id="UP000439903">
    <property type="component" value="Unassembled WGS sequence"/>
</dbReference>